<reference evidence="2" key="1">
    <citation type="journal article" date="2019" name="Int. J. Syst. Evol. Microbiol.">
        <title>The Global Catalogue of Microorganisms (GCM) 10K type strain sequencing project: providing services to taxonomists for standard genome sequencing and annotation.</title>
        <authorList>
            <consortium name="The Broad Institute Genomics Platform"/>
            <consortium name="The Broad Institute Genome Sequencing Center for Infectious Disease"/>
            <person name="Wu L."/>
            <person name="Ma J."/>
        </authorList>
    </citation>
    <scope>NUCLEOTIDE SEQUENCE [LARGE SCALE GENOMIC DNA]</scope>
    <source>
        <strain evidence="2">JCM 17138</strain>
    </source>
</reference>
<gene>
    <name evidence="1" type="ORF">GCM10022403_008000</name>
</gene>
<proteinExistence type="predicted"/>
<evidence type="ECO:0000313" key="1">
    <source>
        <dbReference type="EMBL" id="GAA3775555.1"/>
    </source>
</evidence>
<name>A0ABP7GVP7_9ACTN</name>
<dbReference type="EMBL" id="BAABDE010000005">
    <property type="protein sequence ID" value="GAA3775555.1"/>
    <property type="molecule type" value="Genomic_DNA"/>
</dbReference>
<organism evidence="1 2">
    <name type="scientific">Streptomyces coacervatus</name>
    <dbReference type="NCBI Taxonomy" id="647381"/>
    <lineage>
        <taxon>Bacteria</taxon>
        <taxon>Bacillati</taxon>
        <taxon>Actinomycetota</taxon>
        <taxon>Actinomycetes</taxon>
        <taxon>Kitasatosporales</taxon>
        <taxon>Streptomycetaceae</taxon>
        <taxon>Streptomyces</taxon>
    </lineage>
</organism>
<dbReference type="Proteomes" id="UP001501009">
    <property type="component" value="Unassembled WGS sequence"/>
</dbReference>
<sequence>MRRQDAACQATEVPLVLTYVPGDGTRASRIQRITLENQQLREELEAATGGTRGAGDPGYGALRVAAQGSIESLEDAFATASGCGWQNRRRHGVRALHTGGP</sequence>
<comment type="caution">
    <text evidence="1">The sequence shown here is derived from an EMBL/GenBank/DDBJ whole genome shotgun (WGS) entry which is preliminary data.</text>
</comment>
<accession>A0ABP7GVP7</accession>
<evidence type="ECO:0000313" key="2">
    <source>
        <dbReference type="Proteomes" id="UP001501009"/>
    </source>
</evidence>
<keyword evidence="2" id="KW-1185">Reference proteome</keyword>
<protein>
    <submittedName>
        <fullName evidence="1">Uncharacterized protein</fullName>
    </submittedName>
</protein>